<proteinExistence type="predicted"/>
<accession>A0ACC1TCV6</accession>
<dbReference type="Proteomes" id="UP001148662">
    <property type="component" value="Unassembled WGS sequence"/>
</dbReference>
<reference evidence="1" key="1">
    <citation type="submission" date="2022-07" db="EMBL/GenBank/DDBJ databases">
        <title>Genome Sequence of Phlebia brevispora.</title>
        <authorList>
            <person name="Buettner E."/>
        </authorList>
    </citation>
    <scope>NUCLEOTIDE SEQUENCE</scope>
    <source>
        <strain evidence="1">MPL23</strain>
    </source>
</reference>
<evidence type="ECO:0000313" key="1">
    <source>
        <dbReference type="EMBL" id="KAJ3557904.1"/>
    </source>
</evidence>
<name>A0ACC1TCV6_9APHY</name>
<keyword evidence="2" id="KW-1185">Reference proteome</keyword>
<gene>
    <name evidence="1" type="ORF">NM688_g1218</name>
</gene>
<organism evidence="1 2">
    <name type="scientific">Phlebia brevispora</name>
    <dbReference type="NCBI Taxonomy" id="194682"/>
    <lineage>
        <taxon>Eukaryota</taxon>
        <taxon>Fungi</taxon>
        <taxon>Dikarya</taxon>
        <taxon>Basidiomycota</taxon>
        <taxon>Agaricomycotina</taxon>
        <taxon>Agaricomycetes</taxon>
        <taxon>Polyporales</taxon>
        <taxon>Meruliaceae</taxon>
        <taxon>Phlebia</taxon>
    </lineage>
</organism>
<sequence>MAEGSRDCVLTPINGFDRHVPLPKDTTLDRIRVELLNLGAEYVWLDVVCLRQEDETRPEKDIRIEEWMTGVPTIGYIYRSWVNIATYFDGLGRPFQIGDISSPRHWLNRAWTLQETSPGTFIGGMTGKSPFLPNTEGLDATAKQFCAEFTAIAQHLSFKQISEQASAVQQRIATDVCLSSPLLLLPPSPFSHPPFTHSSLNVSIFAPTQIFTESYCSHARYPVSYFTFYPFQTLSSSRSEILNFRLE</sequence>
<evidence type="ECO:0000313" key="2">
    <source>
        <dbReference type="Proteomes" id="UP001148662"/>
    </source>
</evidence>
<protein>
    <submittedName>
        <fullName evidence="1">Uncharacterized protein</fullName>
    </submittedName>
</protein>
<comment type="caution">
    <text evidence="1">The sequence shown here is derived from an EMBL/GenBank/DDBJ whole genome shotgun (WGS) entry which is preliminary data.</text>
</comment>
<dbReference type="EMBL" id="JANHOG010000123">
    <property type="protein sequence ID" value="KAJ3557904.1"/>
    <property type="molecule type" value="Genomic_DNA"/>
</dbReference>